<evidence type="ECO:0000313" key="3">
    <source>
        <dbReference type="Proteomes" id="UP000286921"/>
    </source>
</evidence>
<accession>A0A401L2V4</accession>
<evidence type="ECO:0000313" key="2">
    <source>
        <dbReference type="EMBL" id="GCB25839.1"/>
    </source>
</evidence>
<organism evidence="2 3">
    <name type="scientific">Aspergillus awamori</name>
    <name type="common">Black koji mold</name>
    <dbReference type="NCBI Taxonomy" id="105351"/>
    <lineage>
        <taxon>Eukaryota</taxon>
        <taxon>Fungi</taxon>
        <taxon>Dikarya</taxon>
        <taxon>Ascomycota</taxon>
        <taxon>Pezizomycotina</taxon>
        <taxon>Eurotiomycetes</taxon>
        <taxon>Eurotiomycetidae</taxon>
        <taxon>Eurotiales</taxon>
        <taxon>Aspergillaceae</taxon>
        <taxon>Aspergillus</taxon>
    </lineage>
</organism>
<reference evidence="2 3" key="1">
    <citation type="submission" date="2016-09" db="EMBL/GenBank/DDBJ databases">
        <title>Aspergillus awamori IFM 58123T.</title>
        <authorList>
            <person name="Kusuya Y."/>
            <person name="Shimizu M."/>
            <person name="Takahashi H."/>
            <person name="Yaguchi T."/>
        </authorList>
    </citation>
    <scope>NUCLEOTIDE SEQUENCE [LARGE SCALE GENOMIC DNA]</scope>
    <source>
        <strain evidence="2 3">IFM 58123</strain>
    </source>
</reference>
<protein>
    <submittedName>
        <fullName evidence="2">Uncharacterized protein</fullName>
    </submittedName>
</protein>
<sequence length="648" mass="74277">MEGDGYSFLEGVSSPSEKSIKDLRTAQNGERPTLIGNFTIWRNPDSKFSTLVRDHMHRGVSSLLFYLGKEQNKHYIEPRIVRYDGESTQPQTFVIGTPSDKKSRLVVLFRPLAEELCSGNGFFEICSGSFAWDEHRVYDWFQPDTDRSGSRWEPISVGYNRVLIIQAGTLVRFSPGKRPCDFVCMGYSDSQANLTRSDIEFESLVAPFLRRIPEHKRLQIRCNPVLPVQDQGYQSLRTMEHSSDPHRSNPNTELNPPFRKDWNTITQVINTLRNEEQQMIRFLNGDRFEDIFASNPPSKISRKTPKSEKLRYLLDVQAKTWQYFKDYPDFDTRKDNNKFWENIYREGFRGGMQSAFASKYRYDEESTRAILNRGGKIQALASELAEPGVAPFLLPVVDRLVWHPGFLGQVHLVTEPVTSQSNPFLLAAETTAWHPRPHARLPFATEPVALQCNPFLLATEPPAWYPSSHTQLPFATEQLVRSKEQLPCATEPLLTHSESLTARFLPPNYPNISDVEHECDIISIMDGIHSCIGNLDFHAAASLLKSIESASLYSHHERYYPDLQFDYKQYNQQKGPGELTVHEFWETYNLCWIAFTKATDIDVLEDLGNTLIVLCNGLEDKGLVDYQIGVWEEIIVSCFIARIRELES</sequence>
<dbReference type="EMBL" id="BDHI01000022">
    <property type="protein sequence ID" value="GCB25839.1"/>
    <property type="molecule type" value="Genomic_DNA"/>
</dbReference>
<name>A0A401L2V4_ASPAW</name>
<comment type="caution">
    <text evidence="2">The sequence shown here is derived from an EMBL/GenBank/DDBJ whole genome shotgun (WGS) entry which is preliminary data.</text>
</comment>
<keyword evidence="3" id="KW-1185">Reference proteome</keyword>
<gene>
    <name evidence="2" type="ORF">AAWM_08724</name>
</gene>
<feature type="region of interest" description="Disordered" evidence="1">
    <location>
        <begin position="239"/>
        <end position="259"/>
    </location>
</feature>
<dbReference type="Proteomes" id="UP000286921">
    <property type="component" value="Unassembled WGS sequence"/>
</dbReference>
<dbReference type="AlphaFoldDB" id="A0A401L2V4"/>
<evidence type="ECO:0000256" key="1">
    <source>
        <dbReference type="SAM" id="MobiDB-lite"/>
    </source>
</evidence>
<proteinExistence type="predicted"/>